<organism evidence="1 2">
    <name type="scientific">Limnoglobus roseus</name>
    <dbReference type="NCBI Taxonomy" id="2598579"/>
    <lineage>
        <taxon>Bacteria</taxon>
        <taxon>Pseudomonadati</taxon>
        <taxon>Planctomycetota</taxon>
        <taxon>Planctomycetia</taxon>
        <taxon>Gemmatales</taxon>
        <taxon>Gemmataceae</taxon>
        <taxon>Limnoglobus</taxon>
    </lineage>
</organism>
<accession>A0A5C1AKL2</accession>
<keyword evidence="2" id="KW-1185">Reference proteome</keyword>
<evidence type="ECO:0000313" key="1">
    <source>
        <dbReference type="EMBL" id="QEL18556.1"/>
    </source>
</evidence>
<gene>
    <name evidence="1" type="ORF">PX52LOC_05586</name>
</gene>
<reference evidence="2" key="1">
    <citation type="submission" date="2019-08" db="EMBL/GenBank/DDBJ databases">
        <title>Limnoglobus roseus gen. nov., sp. nov., a novel freshwater planctomycete with a giant genome from the family Gemmataceae.</title>
        <authorList>
            <person name="Kulichevskaya I.S."/>
            <person name="Naumoff D.G."/>
            <person name="Miroshnikov K."/>
            <person name="Ivanova A."/>
            <person name="Philippov D.A."/>
            <person name="Hakobyan A."/>
            <person name="Rijpstra I.C."/>
            <person name="Sinninghe Damste J.S."/>
            <person name="Liesack W."/>
            <person name="Dedysh S.N."/>
        </authorList>
    </citation>
    <scope>NUCLEOTIDE SEQUENCE [LARGE SCALE GENOMIC DNA]</scope>
    <source>
        <strain evidence="2">PX52</strain>
    </source>
</reference>
<proteinExistence type="predicted"/>
<name>A0A5C1AKL2_9BACT</name>
<dbReference type="Proteomes" id="UP000324974">
    <property type="component" value="Chromosome"/>
</dbReference>
<sequence>MQVDVSEAAKGLCRVPVCIGCRRPAKGVGRVQLSGVPASTAPAGGEDAVSGIVALLSAAAAIITWARSDKAAVTYPACWRHRWVSRPPLGVVSKADGRVTLDGVSAEFHAAWVAGRAKEP</sequence>
<dbReference type="EMBL" id="CP042425">
    <property type="protein sequence ID" value="QEL18556.1"/>
    <property type="molecule type" value="Genomic_DNA"/>
</dbReference>
<protein>
    <submittedName>
        <fullName evidence="1">Uncharacterized protein</fullName>
    </submittedName>
</protein>
<dbReference type="AlphaFoldDB" id="A0A5C1AKL2"/>
<dbReference type="RefSeq" id="WP_149113055.1">
    <property type="nucleotide sequence ID" value="NZ_CP042425.1"/>
</dbReference>
<dbReference type="KEGG" id="lrs:PX52LOC_05586"/>
<evidence type="ECO:0000313" key="2">
    <source>
        <dbReference type="Proteomes" id="UP000324974"/>
    </source>
</evidence>